<gene>
    <name evidence="1" type="ORF">EVAR_15715_1</name>
</gene>
<dbReference type="EMBL" id="BGZK01000146">
    <property type="protein sequence ID" value="GBP23041.1"/>
    <property type="molecule type" value="Genomic_DNA"/>
</dbReference>
<accession>A0A4C1U9K0</accession>
<evidence type="ECO:0000313" key="1">
    <source>
        <dbReference type="EMBL" id="GBP23041.1"/>
    </source>
</evidence>
<sequence>MKSQALTLVYQKMNTRVIVTGTEPTPHSTQRFEPDKRNARAHLPRRAKQCPRLCNRKRTGSTGTPARWFLSAPNTANAILAGIVPTYNYCADSFIVAQRNIDKALSRALSKRFGDDKCPRVFTSAGVPVRGRPVIRRDLGRVIGRGGVPSRAAPDAAGRVTVNSFSCQRCSS</sequence>
<reference evidence="1 2" key="1">
    <citation type="journal article" date="2019" name="Commun. Biol.">
        <title>The bagworm genome reveals a unique fibroin gene that provides high tensile strength.</title>
        <authorList>
            <person name="Kono N."/>
            <person name="Nakamura H."/>
            <person name="Ohtoshi R."/>
            <person name="Tomita M."/>
            <person name="Numata K."/>
            <person name="Arakawa K."/>
        </authorList>
    </citation>
    <scope>NUCLEOTIDE SEQUENCE [LARGE SCALE GENOMIC DNA]</scope>
</reference>
<evidence type="ECO:0000313" key="2">
    <source>
        <dbReference type="Proteomes" id="UP000299102"/>
    </source>
</evidence>
<name>A0A4C1U9K0_EUMVA</name>
<comment type="caution">
    <text evidence="1">The sequence shown here is derived from an EMBL/GenBank/DDBJ whole genome shotgun (WGS) entry which is preliminary data.</text>
</comment>
<proteinExistence type="predicted"/>
<dbReference type="AlphaFoldDB" id="A0A4C1U9K0"/>
<keyword evidence="2" id="KW-1185">Reference proteome</keyword>
<protein>
    <submittedName>
        <fullName evidence="1">Uncharacterized protein</fullName>
    </submittedName>
</protein>
<organism evidence="1 2">
    <name type="scientific">Eumeta variegata</name>
    <name type="common">Bagworm moth</name>
    <name type="synonym">Eumeta japonica</name>
    <dbReference type="NCBI Taxonomy" id="151549"/>
    <lineage>
        <taxon>Eukaryota</taxon>
        <taxon>Metazoa</taxon>
        <taxon>Ecdysozoa</taxon>
        <taxon>Arthropoda</taxon>
        <taxon>Hexapoda</taxon>
        <taxon>Insecta</taxon>
        <taxon>Pterygota</taxon>
        <taxon>Neoptera</taxon>
        <taxon>Endopterygota</taxon>
        <taxon>Lepidoptera</taxon>
        <taxon>Glossata</taxon>
        <taxon>Ditrysia</taxon>
        <taxon>Tineoidea</taxon>
        <taxon>Psychidae</taxon>
        <taxon>Oiketicinae</taxon>
        <taxon>Eumeta</taxon>
    </lineage>
</organism>
<dbReference type="Proteomes" id="UP000299102">
    <property type="component" value="Unassembled WGS sequence"/>
</dbReference>